<evidence type="ECO:0000256" key="3">
    <source>
        <dbReference type="ARBA" id="ARBA00022989"/>
    </source>
</evidence>
<feature type="transmembrane region" description="Helical" evidence="5">
    <location>
        <begin position="203"/>
        <end position="224"/>
    </location>
</feature>
<dbReference type="InterPro" id="IPR020846">
    <property type="entry name" value="MFS_dom"/>
</dbReference>
<comment type="subcellular location">
    <subcellularLocation>
        <location evidence="1">Cell membrane</location>
        <topology evidence="1">Multi-pass membrane protein</topology>
    </subcellularLocation>
</comment>
<feature type="transmembrane region" description="Helical" evidence="5">
    <location>
        <begin position="140"/>
        <end position="158"/>
    </location>
</feature>
<dbReference type="OrthoDB" id="9781469at2"/>
<dbReference type="CDD" id="cd17321">
    <property type="entry name" value="MFS_MMR_MDR_like"/>
    <property type="match status" value="1"/>
</dbReference>
<feature type="domain" description="Major facilitator superfamily (MFS) profile" evidence="6">
    <location>
        <begin position="15"/>
        <end position="448"/>
    </location>
</feature>
<dbReference type="AlphaFoldDB" id="A0A1J4NC22"/>
<organism evidence="7 8">
    <name type="scientific">Nocardioides luteus</name>
    <dbReference type="NCBI Taxonomy" id="1844"/>
    <lineage>
        <taxon>Bacteria</taxon>
        <taxon>Bacillati</taxon>
        <taxon>Actinomycetota</taxon>
        <taxon>Actinomycetes</taxon>
        <taxon>Propionibacteriales</taxon>
        <taxon>Nocardioidaceae</taxon>
        <taxon>Nocardioides</taxon>
    </lineage>
</organism>
<comment type="caution">
    <text evidence="7">The sequence shown here is derived from an EMBL/GenBank/DDBJ whole genome shotgun (WGS) entry which is preliminary data.</text>
</comment>
<dbReference type="SUPFAM" id="SSF103473">
    <property type="entry name" value="MFS general substrate transporter"/>
    <property type="match status" value="1"/>
</dbReference>
<dbReference type="InterPro" id="IPR036259">
    <property type="entry name" value="MFS_trans_sf"/>
</dbReference>
<keyword evidence="2 5" id="KW-0812">Transmembrane</keyword>
<proteinExistence type="predicted"/>
<dbReference type="InterPro" id="IPR011701">
    <property type="entry name" value="MFS"/>
</dbReference>
<evidence type="ECO:0000313" key="8">
    <source>
        <dbReference type="Proteomes" id="UP000033772"/>
    </source>
</evidence>
<feature type="transmembrane region" description="Helical" evidence="5">
    <location>
        <begin position="170"/>
        <end position="191"/>
    </location>
</feature>
<feature type="transmembrane region" description="Helical" evidence="5">
    <location>
        <begin position="110"/>
        <end position="128"/>
    </location>
</feature>
<feature type="transmembrane region" description="Helical" evidence="5">
    <location>
        <begin position="401"/>
        <end position="421"/>
    </location>
</feature>
<name>A0A1J4NC22_9ACTN</name>
<dbReference type="PROSITE" id="PS50850">
    <property type="entry name" value="MFS"/>
    <property type="match status" value="1"/>
</dbReference>
<feature type="transmembrane region" description="Helical" evidence="5">
    <location>
        <begin position="230"/>
        <end position="249"/>
    </location>
</feature>
<feature type="transmembrane region" description="Helical" evidence="5">
    <location>
        <begin position="49"/>
        <end position="69"/>
    </location>
</feature>
<accession>A0A1J4NC22</accession>
<evidence type="ECO:0000313" key="7">
    <source>
        <dbReference type="EMBL" id="OIJ28025.1"/>
    </source>
</evidence>
<sequence length="454" mass="46111">MTLIDAPVRTAWSARGWAIYLGWIVITLDGSALNLALPTIADELQAPEGGIAWAVDAYTLPLASLLLLGGSLGDWLGAERLFRIGAIGFAAASVACALSPSIGLLIACRAAQGVFAALLLPMVLALIGKSFEDAGHRSTAVNMITVFGGAGMAVGPFLGGLLTDTTGWRAVFWLTVPFAIAAAVLVGAADLPRARQNRSHLDLAGQLTGTVGLVALVAGLIEVGRDTSPTLTWALLAGGVALLAVFVLVEHRSRAPMMPLGVFRSPGLSGAVAGGFAFQFGAYGLQFFLAVYLQAAWGVSALTGGLLLASYAIGVVLASLFANPYLLSRGTRQMILVGSVAAAAGTLLLLGATTAEGWRVLVIAQFIIGAGTAVYSTALNKRASTSLGAGSAGLASGIYNTARQVGQSVGIAILGTFAAFADARTGFIAAIILITGCAAAIAVTELRTRAATVS</sequence>
<dbReference type="PANTHER" id="PTHR42718:SF49">
    <property type="entry name" value="EXPORT PROTEIN"/>
    <property type="match status" value="1"/>
</dbReference>
<feature type="transmembrane region" description="Helical" evidence="5">
    <location>
        <begin position="17"/>
        <end position="37"/>
    </location>
</feature>
<keyword evidence="8" id="KW-1185">Reference proteome</keyword>
<dbReference type="Gene3D" id="1.20.1720.10">
    <property type="entry name" value="Multidrug resistance protein D"/>
    <property type="match status" value="1"/>
</dbReference>
<reference evidence="7" key="1">
    <citation type="submission" date="2016-10" db="EMBL/GenBank/DDBJ databases">
        <title>Draft Genome Sequence of Nocardioides luteus Strain BAFB, an Alkane-Degrading Bacterium Isolated from JP-7 Polluted Soil.</title>
        <authorList>
            <person name="Brown L."/>
            <person name="Ruiz O.N."/>
            <person name="Gunasekera T."/>
        </authorList>
    </citation>
    <scope>NUCLEOTIDE SEQUENCE [LARGE SCALE GENOMIC DNA]</scope>
    <source>
        <strain evidence="7">BAFB</strain>
    </source>
</reference>
<dbReference type="PANTHER" id="PTHR42718">
    <property type="entry name" value="MAJOR FACILITATOR SUPERFAMILY MULTIDRUG TRANSPORTER MFSC"/>
    <property type="match status" value="1"/>
</dbReference>
<dbReference type="EMBL" id="JZDQ02000005">
    <property type="protein sequence ID" value="OIJ28025.1"/>
    <property type="molecule type" value="Genomic_DNA"/>
</dbReference>
<dbReference type="Gene3D" id="1.20.1250.20">
    <property type="entry name" value="MFS general substrate transporter like domains"/>
    <property type="match status" value="1"/>
</dbReference>
<evidence type="ECO:0000256" key="4">
    <source>
        <dbReference type="ARBA" id="ARBA00023136"/>
    </source>
</evidence>
<gene>
    <name evidence="7" type="ORF">UG56_004820</name>
</gene>
<feature type="transmembrane region" description="Helical" evidence="5">
    <location>
        <begin position="358"/>
        <end position="380"/>
    </location>
</feature>
<dbReference type="Pfam" id="PF07690">
    <property type="entry name" value="MFS_1"/>
    <property type="match status" value="2"/>
</dbReference>
<protein>
    <recommendedName>
        <fullName evidence="6">Major facilitator superfamily (MFS) profile domain-containing protein</fullName>
    </recommendedName>
</protein>
<feature type="transmembrane region" description="Helical" evidence="5">
    <location>
        <begin position="427"/>
        <end position="446"/>
    </location>
</feature>
<dbReference type="RefSeq" id="WP_045546862.1">
    <property type="nucleotide sequence ID" value="NZ_JZDQ02000005.1"/>
</dbReference>
<evidence type="ECO:0000256" key="2">
    <source>
        <dbReference type="ARBA" id="ARBA00022692"/>
    </source>
</evidence>
<evidence type="ECO:0000256" key="5">
    <source>
        <dbReference type="SAM" id="Phobius"/>
    </source>
</evidence>
<feature type="transmembrane region" description="Helical" evidence="5">
    <location>
        <begin position="299"/>
        <end position="322"/>
    </location>
</feature>
<evidence type="ECO:0000256" key="1">
    <source>
        <dbReference type="ARBA" id="ARBA00004651"/>
    </source>
</evidence>
<dbReference type="STRING" id="1844.UG56_004820"/>
<keyword evidence="3 5" id="KW-1133">Transmembrane helix</keyword>
<keyword evidence="4 5" id="KW-0472">Membrane</keyword>
<evidence type="ECO:0000259" key="6">
    <source>
        <dbReference type="PROSITE" id="PS50850"/>
    </source>
</evidence>
<dbReference type="GO" id="GO:0005886">
    <property type="term" value="C:plasma membrane"/>
    <property type="evidence" value="ECO:0007669"/>
    <property type="project" value="UniProtKB-SubCell"/>
</dbReference>
<feature type="transmembrane region" description="Helical" evidence="5">
    <location>
        <begin position="334"/>
        <end position="352"/>
    </location>
</feature>
<dbReference type="GO" id="GO:0022857">
    <property type="term" value="F:transmembrane transporter activity"/>
    <property type="evidence" value="ECO:0007669"/>
    <property type="project" value="InterPro"/>
</dbReference>
<feature type="transmembrane region" description="Helical" evidence="5">
    <location>
        <begin position="270"/>
        <end position="293"/>
    </location>
</feature>
<dbReference type="Proteomes" id="UP000033772">
    <property type="component" value="Unassembled WGS sequence"/>
</dbReference>
<feature type="transmembrane region" description="Helical" evidence="5">
    <location>
        <begin position="81"/>
        <end position="104"/>
    </location>
</feature>